<reference evidence="1 2" key="1">
    <citation type="submission" date="2019-04" db="EMBL/GenBank/DDBJ databases">
        <title>An improved genome assembly and genetic linkage map for asparagus bean, Vigna unguiculata ssp. sesquipedialis.</title>
        <authorList>
            <person name="Xia Q."/>
            <person name="Zhang R."/>
            <person name="Dong Y."/>
        </authorList>
    </citation>
    <scope>NUCLEOTIDE SEQUENCE [LARGE SCALE GENOMIC DNA]</scope>
    <source>
        <tissue evidence="1">Leaf</tissue>
    </source>
</reference>
<evidence type="ECO:0000313" key="2">
    <source>
        <dbReference type="Proteomes" id="UP000501690"/>
    </source>
</evidence>
<keyword evidence="2" id="KW-1185">Reference proteome</keyword>
<dbReference type="EMBL" id="CP039349">
    <property type="protein sequence ID" value="QCD92798.1"/>
    <property type="molecule type" value="Genomic_DNA"/>
</dbReference>
<dbReference type="Proteomes" id="UP000501690">
    <property type="component" value="Linkage Group LG5"/>
</dbReference>
<gene>
    <name evidence="1" type="ORF">DEO72_LG5g867</name>
</gene>
<proteinExistence type="predicted"/>
<organism evidence="1 2">
    <name type="scientific">Vigna unguiculata</name>
    <name type="common">Cowpea</name>
    <dbReference type="NCBI Taxonomy" id="3917"/>
    <lineage>
        <taxon>Eukaryota</taxon>
        <taxon>Viridiplantae</taxon>
        <taxon>Streptophyta</taxon>
        <taxon>Embryophyta</taxon>
        <taxon>Tracheophyta</taxon>
        <taxon>Spermatophyta</taxon>
        <taxon>Magnoliopsida</taxon>
        <taxon>eudicotyledons</taxon>
        <taxon>Gunneridae</taxon>
        <taxon>Pentapetalae</taxon>
        <taxon>rosids</taxon>
        <taxon>fabids</taxon>
        <taxon>Fabales</taxon>
        <taxon>Fabaceae</taxon>
        <taxon>Papilionoideae</taxon>
        <taxon>50 kb inversion clade</taxon>
        <taxon>NPAAA clade</taxon>
        <taxon>indigoferoid/millettioid clade</taxon>
        <taxon>Phaseoleae</taxon>
        <taxon>Vigna</taxon>
    </lineage>
</organism>
<accession>A0A4D6LWQ9</accession>
<evidence type="ECO:0000313" key="1">
    <source>
        <dbReference type="EMBL" id="QCD92798.1"/>
    </source>
</evidence>
<sequence>MVGTGEAGSLVMNTDCGPYWELHSVLRIVVRNWIIPVCDLSVVASRWKGHELELVATIIILRISSKVVGSRGRQWKK</sequence>
<protein>
    <submittedName>
        <fullName evidence="1">Uncharacterized protein</fullName>
    </submittedName>
</protein>
<dbReference type="AlphaFoldDB" id="A0A4D6LWQ9"/>
<name>A0A4D6LWQ9_VIGUN</name>